<dbReference type="InterPro" id="IPR029062">
    <property type="entry name" value="Class_I_gatase-like"/>
</dbReference>
<evidence type="ECO:0008006" key="3">
    <source>
        <dbReference type="Google" id="ProtNLM"/>
    </source>
</evidence>
<keyword evidence="2" id="KW-1185">Reference proteome</keyword>
<proteinExistence type="predicted"/>
<evidence type="ECO:0000313" key="1">
    <source>
        <dbReference type="EMBL" id="NQX31053.1"/>
    </source>
</evidence>
<accession>A0ABX2DAF7</accession>
<evidence type="ECO:0000313" key="2">
    <source>
        <dbReference type="Proteomes" id="UP000762110"/>
    </source>
</evidence>
<dbReference type="RefSeq" id="WP_173269389.1">
    <property type="nucleotide sequence ID" value="NZ_JABMKV010000001.1"/>
</dbReference>
<gene>
    <name evidence="1" type="ORF">HQN85_04925</name>
</gene>
<dbReference type="EMBL" id="JABMKV010000001">
    <property type="protein sequence ID" value="NQX31053.1"/>
    <property type="molecule type" value="Genomic_DNA"/>
</dbReference>
<reference evidence="1 2" key="1">
    <citation type="submission" date="2020-05" db="EMBL/GenBank/DDBJ databases">
        <title>Description of Pedobacter foliorum sp. nov.</title>
        <authorList>
            <person name="Qi S."/>
            <person name="Carlier A."/>
            <person name="Cnockaert M."/>
            <person name="Vandamme P."/>
        </authorList>
    </citation>
    <scope>NUCLEOTIDE SEQUENCE [LARGE SCALE GENOMIC DNA]</scope>
    <source>
        <strain evidence="1 2">LMG 31300</strain>
    </source>
</reference>
<sequence>MIRNISLKSWLFTLIIFIGLKATAQTVTLDNYYNQETKKDKSGNMVSFHYLWDETASSGFSIFSEAFKRNGAKELKTLSTAPNETNLKGTSIYVIVDPDNLKDNPKPNYVAETEATAIAKWVKEGGVLLIMANDDVNADLEHLNLLTTKFGFTFNKDLILHVIDDQHFADGELTIENNPILKTAKTIFIKDASSITINNSAKPILKTTDGKNVMVSVKYGKGTVLAVGDPWLYNEYVNGRLPVKYENDKAANDIANWLLKQTTKK</sequence>
<dbReference type="SUPFAM" id="SSF52317">
    <property type="entry name" value="Class I glutamine amidotransferase-like"/>
    <property type="match status" value="1"/>
</dbReference>
<name>A0ABX2DAF7_9SPHI</name>
<comment type="caution">
    <text evidence="1">The sequence shown here is derived from an EMBL/GenBank/DDBJ whole genome shotgun (WGS) entry which is preliminary data.</text>
</comment>
<dbReference type="Proteomes" id="UP000762110">
    <property type="component" value="Unassembled WGS sequence"/>
</dbReference>
<protein>
    <recommendedName>
        <fullName evidence="3">Unsaturated rhamnogalacturonyl hydrolase</fullName>
    </recommendedName>
</protein>
<organism evidence="1 2">
    <name type="scientific">Pedobacter boryungensis</name>
    <dbReference type="NCBI Taxonomy" id="869962"/>
    <lineage>
        <taxon>Bacteria</taxon>
        <taxon>Pseudomonadati</taxon>
        <taxon>Bacteroidota</taxon>
        <taxon>Sphingobacteriia</taxon>
        <taxon>Sphingobacteriales</taxon>
        <taxon>Sphingobacteriaceae</taxon>
        <taxon>Pedobacter</taxon>
    </lineage>
</organism>